<accession>A0ACA9R7G2</accession>
<feature type="non-terminal residue" evidence="1">
    <location>
        <position position="54"/>
    </location>
</feature>
<comment type="caution">
    <text evidence="1">The sequence shown here is derived from an EMBL/GenBank/DDBJ whole genome shotgun (WGS) entry which is preliminary data.</text>
</comment>
<proteinExistence type="predicted"/>
<dbReference type="Proteomes" id="UP000789525">
    <property type="component" value="Unassembled WGS sequence"/>
</dbReference>
<reference evidence="1" key="1">
    <citation type="submission" date="2021-06" db="EMBL/GenBank/DDBJ databases">
        <authorList>
            <person name="Kallberg Y."/>
            <person name="Tangrot J."/>
            <person name="Rosling A."/>
        </authorList>
    </citation>
    <scope>NUCLEOTIDE SEQUENCE</scope>
    <source>
        <strain evidence="1">CL356</strain>
    </source>
</reference>
<protein>
    <submittedName>
        <fullName evidence="1">5581_t:CDS:1</fullName>
    </submittedName>
</protein>
<gene>
    <name evidence="1" type="ORF">ACOLOM_LOCUS14295</name>
</gene>
<evidence type="ECO:0000313" key="2">
    <source>
        <dbReference type="Proteomes" id="UP000789525"/>
    </source>
</evidence>
<feature type="non-terminal residue" evidence="1">
    <location>
        <position position="1"/>
    </location>
</feature>
<name>A0ACA9R7G2_9GLOM</name>
<sequence>EVDSNDRLAYLSVYESTMDANTILSFYSVSSIILPSLSLEVVSLPPGIPVGYSQ</sequence>
<keyword evidence="2" id="KW-1185">Reference proteome</keyword>
<evidence type="ECO:0000313" key="1">
    <source>
        <dbReference type="EMBL" id="CAG8780483.1"/>
    </source>
</evidence>
<organism evidence="1 2">
    <name type="scientific">Acaulospora colombiana</name>
    <dbReference type="NCBI Taxonomy" id="27376"/>
    <lineage>
        <taxon>Eukaryota</taxon>
        <taxon>Fungi</taxon>
        <taxon>Fungi incertae sedis</taxon>
        <taxon>Mucoromycota</taxon>
        <taxon>Glomeromycotina</taxon>
        <taxon>Glomeromycetes</taxon>
        <taxon>Diversisporales</taxon>
        <taxon>Acaulosporaceae</taxon>
        <taxon>Acaulospora</taxon>
    </lineage>
</organism>
<dbReference type="EMBL" id="CAJVPT010071315">
    <property type="protein sequence ID" value="CAG8780483.1"/>
    <property type="molecule type" value="Genomic_DNA"/>
</dbReference>